<feature type="binding site" description="axial binding residue" evidence="9">
    <location>
        <position position="525"/>
    </location>
    <ligand>
        <name>heme</name>
        <dbReference type="ChEBI" id="CHEBI:30413"/>
    </ligand>
    <ligandPart>
        <name>Fe</name>
        <dbReference type="ChEBI" id="CHEBI:18248"/>
    </ligandPart>
</feature>
<evidence type="ECO:0000256" key="7">
    <source>
        <dbReference type="ARBA" id="ARBA00023004"/>
    </source>
</evidence>
<evidence type="ECO:0000256" key="8">
    <source>
        <dbReference type="ARBA" id="ARBA00023033"/>
    </source>
</evidence>
<dbReference type="RefSeq" id="XP_062632309.1">
    <property type="nucleotide sequence ID" value="XM_062776325.1"/>
</dbReference>
<dbReference type="PANTHER" id="PTHR24305">
    <property type="entry name" value="CYTOCHROME P450"/>
    <property type="match status" value="1"/>
</dbReference>
<dbReference type="Proteomes" id="UP000827549">
    <property type="component" value="Chromosome 7"/>
</dbReference>
<gene>
    <name evidence="11" type="primary">FUM15_6</name>
    <name evidence="11" type="ORF">LOC62_07G009764</name>
</gene>
<reference evidence="11" key="1">
    <citation type="submission" date="2023-10" db="EMBL/GenBank/DDBJ databases">
        <authorList>
            <person name="Noh H."/>
        </authorList>
    </citation>
    <scope>NUCLEOTIDE SEQUENCE</scope>
    <source>
        <strain evidence="11">DUCC4014</strain>
    </source>
</reference>
<feature type="transmembrane region" description="Helical" evidence="10">
    <location>
        <begin position="33"/>
        <end position="51"/>
    </location>
</feature>
<evidence type="ECO:0000256" key="6">
    <source>
        <dbReference type="ARBA" id="ARBA00023002"/>
    </source>
</evidence>
<keyword evidence="12" id="KW-1185">Reference proteome</keyword>
<dbReference type="PRINTS" id="PR00385">
    <property type="entry name" value="P450"/>
</dbReference>
<dbReference type="SUPFAM" id="SSF48264">
    <property type="entry name" value="Cytochrome P450"/>
    <property type="match status" value="1"/>
</dbReference>
<keyword evidence="7 9" id="KW-0408">Iron</keyword>
<dbReference type="GeneID" id="87812925"/>
<keyword evidence="10" id="KW-0812">Transmembrane</keyword>
<dbReference type="GO" id="GO:0020037">
    <property type="term" value="F:heme binding"/>
    <property type="evidence" value="ECO:0007669"/>
    <property type="project" value="InterPro"/>
</dbReference>
<comment type="similarity">
    <text evidence="3">Belongs to the cytochrome P450 family.</text>
</comment>
<keyword evidence="4 9" id="KW-0349">Heme</keyword>
<dbReference type="AlphaFoldDB" id="A0AAF0YGP2"/>
<sequence>MSILQAQFTLPANVSEFAARELRTASAALNSPAGMVGVAVLLVALSAFLFLRRPPHYPSFVNLPGPAPSHWLWGSSLEIIKGFVGQRHTEWFTKYGKNVRYTAFGTTQAMITSDLTTINYVLKNGYDFVKVPASARVLNNLLGAGLITAEGATHRRQRRVLNPAFGPVQIKNLMPEFWNKAYELDKIWAQLIASGGDPAAAGLAPNDGPTVTPPNDVDKAAQGTDGLKFETLRWFNRFALDVLGIAGMNVELGSLHNVDNELARAYKAMATQQPQITPWIMIEMLFPILRYIPTKRQTVMRTNVAIARKNSVKLLREKKAAVAKEAAGTSDPSTRERDLLSLLVRANTSPDVPADQRLSDDEVVAQVATFLVAGHETTSTTLAFLLERLAQNPEAQEKLYAEVAAVPDDRPTYDQLSALPYLENCVREVLRLDSPVIANSRVPIEDVTLPVGNPVPGRDGKLVESVQLRKGTQILFALSHVNASTELWGPDAREFNPDRHIAGPTEKVPGVYGNILSFYGGVRNCIGYRFAVTEMKAAIFVLVRHYRFEMLPSKPKIRRKWLFVQRPAVEGEEEVGPQMPLMVRLRHE</sequence>
<name>A0AAF0YGP2_9TREE</name>
<dbReference type="InterPro" id="IPR002403">
    <property type="entry name" value="Cyt_P450_E_grp-IV"/>
</dbReference>
<keyword evidence="6" id="KW-0560">Oxidoreductase</keyword>
<keyword evidence="8 11" id="KW-0503">Monooxygenase</keyword>
<dbReference type="InterPro" id="IPR050121">
    <property type="entry name" value="Cytochrome_P450_monoxygenase"/>
</dbReference>
<proteinExistence type="inferred from homology"/>
<dbReference type="GO" id="GO:0005506">
    <property type="term" value="F:iron ion binding"/>
    <property type="evidence" value="ECO:0007669"/>
    <property type="project" value="InterPro"/>
</dbReference>
<dbReference type="GO" id="GO:0016705">
    <property type="term" value="F:oxidoreductase activity, acting on paired donors, with incorporation or reduction of molecular oxygen"/>
    <property type="evidence" value="ECO:0007669"/>
    <property type="project" value="InterPro"/>
</dbReference>
<dbReference type="PANTHER" id="PTHR24305:SF166">
    <property type="entry name" value="CYTOCHROME P450 12A4, MITOCHONDRIAL-RELATED"/>
    <property type="match status" value="1"/>
</dbReference>
<dbReference type="PRINTS" id="PR00465">
    <property type="entry name" value="EP450IV"/>
</dbReference>
<comment type="cofactor">
    <cofactor evidence="1 9">
        <name>heme</name>
        <dbReference type="ChEBI" id="CHEBI:30413"/>
    </cofactor>
</comment>
<evidence type="ECO:0000256" key="4">
    <source>
        <dbReference type="ARBA" id="ARBA00022617"/>
    </source>
</evidence>
<evidence type="ECO:0000256" key="1">
    <source>
        <dbReference type="ARBA" id="ARBA00001971"/>
    </source>
</evidence>
<keyword evidence="5 9" id="KW-0479">Metal-binding</keyword>
<dbReference type="Gene3D" id="1.10.630.10">
    <property type="entry name" value="Cytochrome P450"/>
    <property type="match status" value="1"/>
</dbReference>
<keyword evidence="10" id="KW-1133">Transmembrane helix</keyword>
<organism evidence="11 12">
    <name type="scientific">Vanrija pseudolonga</name>
    <dbReference type="NCBI Taxonomy" id="143232"/>
    <lineage>
        <taxon>Eukaryota</taxon>
        <taxon>Fungi</taxon>
        <taxon>Dikarya</taxon>
        <taxon>Basidiomycota</taxon>
        <taxon>Agaricomycotina</taxon>
        <taxon>Tremellomycetes</taxon>
        <taxon>Trichosporonales</taxon>
        <taxon>Trichosporonaceae</taxon>
        <taxon>Vanrija</taxon>
    </lineage>
</organism>
<dbReference type="EMBL" id="CP086720">
    <property type="protein sequence ID" value="WOO86283.1"/>
    <property type="molecule type" value="Genomic_DNA"/>
</dbReference>
<evidence type="ECO:0000256" key="3">
    <source>
        <dbReference type="ARBA" id="ARBA00010617"/>
    </source>
</evidence>
<evidence type="ECO:0000256" key="2">
    <source>
        <dbReference type="ARBA" id="ARBA00005179"/>
    </source>
</evidence>
<keyword evidence="10" id="KW-0472">Membrane</keyword>
<comment type="pathway">
    <text evidence="2">Secondary metabolite biosynthesis.</text>
</comment>
<evidence type="ECO:0000256" key="9">
    <source>
        <dbReference type="PIRSR" id="PIRSR602403-1"/>
    </source>
</evidence>
<accession>A0AAF0YGP2</accession>
<dbReference type="InterPro" id="IPR036396">
    <property type="entry name" value="Cyt_P450_sf"/>
</dbReference>
<evidence type="ECO:0000256" key="10">
    <source>
        <dbReference type="SAM" id="Phobius"/>
    </source>
</evidence>
<evidence type="ECO:0000313" key="11">
    <source>
        <dbReference type="EMBL" id="WOO86283.1"/>
    </source>
</evidence>
<dbReference type="Pfam" id="PF00067">
    <property type="entry name" value="p450"/>
    <property type="match status" value="2"/>
</dbReference>
<evidence type="ECO:0000313" key="12">
    <source>
        <dbReference type="Proteomes" id="UP000827549"/>
    </source>
</evidence>
<dbReference type="GO" id="GO:0004497">
    <property type="term" value="F:monooxygenase activity"/>
    <property type="evidence" value="ECO:0007669"/>
    <property type="project" value="UniProtKB-KW"/>
</dbReference>
<dbReference type="InterPro" id="IPR001128">
    <property type="entry name" value="Cyt_P450"/>
</dbReference>
<protein>
    <submittedName>
        <fullName evidence="11">Cytochrome P450 monooxygenase FUM15</fullName>
    </submittedName>
</protein>
<evidence type="ECO:0000256" key="5">
    <source>
        <dbReference type="ARBA" id="ARBA00022723"/>
    </source>
</evidence>